<feature type="compositionally biased region" description="Basic and acidic residues" evidence="1">
    <location>
        <begin position="202"/>
        <end position="211"/>
    </location>
</feature>
<evidence type="ECO:0000313" key="2">
    <source>
        <dbReference type="EMBL" id="GAJ00952.1"/>
    </source>
</evidence>
<protein>
    <submittedName>
        <fullName evidence="2">Uncharacterized protein</fullName>
    </submittedName>
</protein>
<proteinExistence type="predicted"/>
<dbReference type="AlphaFoldDB" id="X1UBL4"/>
<organism evidence="2">
    <name type="scientific">marine sediment metagenome</name>
    <dbReference type="NCBI Taxonomy" id="412755"/>
    <lineage>
        <taxon>unclassified sequences</taxon>
        <taxon>metagenomes</taxon>
        <taxon>ecological metagenomes</taxon>
    </lineage>
</organism>
<dbReference type="EMBL" id="BARW01021257">
    <property type="protein sequence ID" value="GAJ00952.1"/>
    <property type="molecule type" value="Genomic_DNA"/>
</dbReference>
<feature type="non-terminal residue" evidence="2">
    <location>
        <position position="1"/>
    </location>
</feature>
<feature type="region of interest" description="Disordered" evidence="1">
    <location>
        <begin position="180"/>
        <end position="211"/>
    </location>
</feature>
<evidence type="ECO:0000256" key="1">
    <source>
        <dbReference type="SAM" id="MobiDB-lite"/>
    </source>
</evidence>
<name>X1UBL4_9ZZZZ</name>
<comment type="caution">
    <text evidence="2">The sequence shown here is derived from an EMBL/GenBank/DDBJ whole genome shotgun (WGS) entry which is preliminary data.</text>
</comment>
<reference evidence="2" key="1">
    <citation type="journal article" date="2014" name="Front. Microbiol.">
        <title>High frequency of phylogenetically diverse reductive dehalogenase-homologous genes in deep subseafloor sedimentary metagenomes.</title>
        <authorList>
            <person name="Kawai M."/>
            <person name="Futagami T."/>
            <person name="Toyoda A."/>
            <person name="Takaki Y."/>
            <person name="Nishi S."/>
            <person name="Hori S."/>
            <person name="Arai W."/>
            <person name="Tsubouchi T."/>
            <person name="Morono Y."/>
            <person name="Uchiyama I."/>
            <person name="Ito T."/>
            <person name="Fujiyama A."/>
            <person name="Inagaki F."/>
            <person name="Takami H."/>
        </authorList>
    </citation>
    <scope>NUCLEOTIDE SEQUENCE</scope>
    <source>
        <strain evidence="2">Expedition CK06-06</strain>
    </source>
</reference>
<gene>
    <name evidence="2" type="ORF">S12H4_35751</name>
</gene>
<accession>X1UBL4</accession>
<sequence length="211" mass="24024">AEVLQRIAEDLDGIISTSSDIKVTIENKFEHGFPTARLTITKTFYDSRNKEQIFEKIVWQSKYDFESNVDGMVIYRSHSGINLEDKLLDKKKDDWERELFVPICAGITFFKIRATWGEAFLDRWVSSSLPGGVEVTISSAEPVKKANGMLDVPDEEKITRTIAIDRIRKIRFIVEKKEYGPDEEKEAADVPLSDGGTSMSDGQEKPKETKR</sequence>